<dbReference type="AlphaFoldDB" id="A0A3E4L2T2"/>
<dbReference type="Proteomes" id="UP000284772">
    <property type="component" value="Unassembled WGS sequence"/>
</dbReference>
<gene>
    <name evidence="2" type="ORF">DWX27_12195</name>
    <name evidence="3" type="ORF">DWZ95_05315</name>
    <name evidence="4" type="ORF">EAJ06_09330</name>
</gene>
<dbReference type="EMBL" id="QRPE01000003">
    <property type="protein sequence ID" value="RHL95232.1"/>
    <property type="molecule type" value="Genomic_DNA"/>
</dbReference>
<accession>A0A3E4L2T2</accession>
<keyword evidence="1" id="KW-0472">Membrane</keyword>
<dbReference type="GeneID" id="26158870"/>
<evidence type="ECO:0000313" key="2">
    <source>
        <dbReference type="EMBL" id="RGT51456.1"/>
    </source>
</evidence>
<evidence type="ECO:0000313" key="7">
    <source>
        <dbReference type="Proteomes" id="UP000291191"/>
    </source>
</evidence>
<dbReference type="RefSeq" id="WP_007661642.1">
    <property type="nucleotide sequence ID" value="NZ_CABMMK010000002.1"/>
</dbReference>
<evidence type="ECO:0000313" key="5">
    <source>
        <dbReference type="Proteomes" id="UP000284772"/>
    </source>
</evidence>
<feature type="transmembrane region" description="Helical" evidence="1">
    <location>
        <begin position="6"/>
        <end position="29"/>
    </location>
</feature>
<dbReference type="Proteomes" id="UP000285013">
    <property type="component" value="Unassembled WGS sequence"/>
</dbReference>
<comment type="caution">
    <text evidence="4">The sequence shown here is derived from an EMBL/GenBank/DDBJ whole genome shotgun (WGS) entry which is preliminary data.</text>
</comment>
<sequence>MNRIRLLILYTVVTLFLIAITATAGYFCLRQNIHVVNMKSNYATENLFAYIQKDTLVNAFQKAGASNRDIKESFWKKGIDLYWGNDSTLTQIAGNNELLRLAQEFPDQLGIDNVDKTLSLSIIQDADAEGYEAEFALVPVCLLNQLYIKGYLHP</sequence>
<keyword evidence="7" id="KW-1185">Reference proteome</keyword>
<reference evidence="5 6" key="1">
    <citation type="submission" date="2018-08" db="EMBL/GenBank/DDBJ databases">
        <title>A genome reference for cultivated species of the human gut microbiota.</title>
        <authorList>
            <person name="Zou Y."/>
            <person name="Xue W."/>
            <person name="Luo G."/>
        </authorList>
    </citation>
    <scope>NUCLEOTIDE SEQUENCE [LARGE SCALE GENOMIC DNA]</scope>
    <source>
        <strain evidence="2 5">AF19-10AC</strain>
        <strain evidence="3 6">AF36-16BH</strain>
    </source>
</reference>
<dbReference type="EMBL" id="RCXO01000010">
    <property type="protein sequence ID" value="RYT80615.1"/>
    <property type="molecule type" value="Genomic_DNA"/>
</dbReference>
<evidence type="ECO:0000313" key="6">
    <source>
        <dbReference type="Proteomes" id="UP000285013"/>
    </source>
</evidence>
<dbReference type="OrthoDB" id="9863563at2"/>
<proteinExistence type="predicted"/>
<organism evidence="4 7">
    <name type="scientific">Bacteroides intestinalis</name>
    <dbReference type="NCBI Taxonomy" id="329854"/>
    <lineage>
        <taxon>Bacteria</taxon>
        <taxon>Pseudomonadati</taxon>
        <taxon>Bacteroidota</taxon>
        <taxon>Bacteroidia</taxon>
        <taxon>Bacteroidales</taxon>
        <taxon>Bacteroidaceae</taxon>
        <taxon>Bacteroides</taxon>
    </lineage>
</organism>
<keyword evidence="1" id="KW-1133">Transmembrane helix</keyword>
<reference evidence="4 7" key="2">
    <citation type="journal article" date="2019" name="Science, e1252229">
        <title>Invertible promoters mediate bacterial phase variation, antibiotic resistance, and host adaptation in the gut.</title>
        <authorList>
            <person name="Jiang X."/>
            <person name="Hall A.B."/>
            <person name="Arthur T.D."/>
            <person name="Plichta D.R."/>
            <person name="Covington C.T."/>
            <person name="Poyet M."/>
            <person name="Crothers J."/>
            <person name="Moses P.L."/>
            <person name="Tolonen A.C."/>
            <person name="Vlamakis H."/>
            <person name="Alm E.J."/>
            <person name="Xavier R.J."/>
        </authorList>
    </citation>
    <scope>NUCLEOTIDE SEQUENCE [LARGE SCALE GENOMIC DNA]</scope>
    <source>
        <strain evidence="7">bf_0095</strain>
        <strain evidence="4">Bf_0095</strain>
    </source>
</reference>
<name>A0A3E4L2T2_9BACE</name>
<protein>
    <submittedName>
        <fullName evidence="4">Uncharacterized protein</fullName>
    </submittedName>
</protein>
<dbReference type="Proteomes" id="UP000291191">
    <property type="component" value="Unassembled WGS sequence"/>
</dbReference>
<keyword evidence="1" id="KW-0812">Transmembrane</keyword>
<dbReference type="EMBL" id="QRWT01000011">
    <property type="protein sequence ID" value="RGT51456.1"/>
    <property type="molecule type" value="Genomic_DNA"/>
</dbReference>
<evidence type="ECO:0000313" key="3">
    <source>
        <dbReference type="EMBL" id="RHL95232.1"/>
    </source>
</evidence>
<evidence type="ECO:0000313" key="4">
    <source>
        <dbReference type="EMBL" id="RYT80615.1"/>
    </source>
</evidence>
<evidence type="ECO:0000256" key="1">
    <source>
        <dbReference type="SAM" id="Phobius"/>
    </source>
</evidence>